<feature type="binding site" evidence="7">
    <location>
        <position position="189"/>
    </location>
    <ligand>
        <name>Zn(2+)</name>
        <dbReference type="ChEBI" id="CHEBI:29105"/>
    </ligand>
</feature>
<dbReference type="GO" id="GO:0046872">
    <property type="term" value="F:metal ion binding"/>
    <property type="evidence" value="ECO:0007669"/>
    <property type="project" value="UniProtKB-KW"/>
</dbReference>
<dbReference type="NCBIfam" id="TIGR01065">
    <property type="entry name" value="hlyIII"/>
    <property type="match status" value="1"/>
</dbReference>
<proteinExistence type="inferred from homology"/>
<feature type="transmembrane region" description="Helical" evidence="8">
    <location>
        <begin position="79"/>
        <end position="96"/>
    </location>
</feature>
<keyword evidence="7" id="KW-0862">Zinc</keyword>
<evidence type="ECO:0000256" key="5">
    <source>
        <dbReference type="ARBA" id="ARBA00022989"/>
    </source>
</evidence>
<comment type="similarity">
    <text evidence="2">Belongs to the UPF0073 (Hly-III) family.</text>
</comment>
<evidence type="ECO:0000313" key="10">
    <source>
        <dbReference type="Proteomes" id="UP000050430"/>
    </source>
</evidence>
<organism evidence="9 10">
    <name type="scientific">Leptolinea tardivitalis</name>
    <dbReference type="NCBI Taxonomy" id="229920"/>
    <lineage>
        <taxon>Bacteria</taxon>
        <taxon>Bacillati</taxon>
        <taxon>Chloroflexota</taxon>
        <taxon>Anaerolineae</taxon>
        <taxon>Anaerolineales</taxon>
        <taxon>Anaerolineaceae</taxon>
        <taxon>Leptolinea</taxon>
    </lineage>
</organism>
<evidence type="ECO:0000256" key="4">
    <source>
        <dbReference type="ARBA" id="ARBA00022692"/>
    </source>
</evidence>
<dbReference type="GO" id="GO:0140911">
    <property type="term" value="F:pore-forming activity"/>
    <property type="evidence" value="ECO:0007669"/>
    <property type="project" value="InterPro"/>
</dbReference>
<evidence type="ECO:0000256" key="8">
    <source>
        <dbReference type="SAM" id="Phobius"/>
    </source>
</evidence>
<evidence type="ECO:0000256" key="7">
    <source>
        <dbReference type="PIRSR" id="PIRSR604254-1"/>
    </source>
</evidence>
<dbReference type="Pfam" id="PF03006">
    <property type="entry name" value="HlyIII"/>
    <property type="match status" value="1"/>
</dbReference>
<dbReference type="PANTHER" id="PTHR20855:SF3">
    <property type="entry name" value="LD03007P"/>
    <property type="match status" value="1"/>
</dbReference>
<feature type="transmembrane region" description="Helical" evidence="8">
    <location>
        <begin position="12"/>
        <end position="34"/>
    </location>
</feature>
<keyword evidence="7" id="KW-0479">Metal-binding</keyword>
<comment type="subcellular location">
    <subcellularLocation>
        <location evidence="1">Cell membrane</location>
        <topology evidence="1">Multi-pass membrane protein</topology>
    </subcellularLocation>
</comment>
<accession>A0A0P6XEC8</accession>
<dbReference type="PANTHER" id="PTHR20855">
    <property type="entry name" value="ADIPOR/PROGESTIN RECEPTOR-RELATED"/>
    <property type="match status" value="1"/>
</dbReference>
<evidence type="ECO:0008006" key="11">
    <source>
        <dbReference type="Google" id="ProtNLM"/>
    </source>
</evidence>
<feature type="binding site" evidence="7">
    <location>
        <position position="193"/>
    </location>
    <ligand>
        <name>Zn(2+)</name>
        <dbReference type="ChEBI" id="CHEBI:29105"/>
    </ligand>
</feature>
<keyword evidence="10" id="KW-1185">Reference proteome</keyword>
<feature type="transmembrane region" description="Helical" evidence="8">
    <location>
        <begin position="187"/>
        <end position="212"/>
    </location>
</feature>
<feature type="transmembrane region" description="Helical" evidence="8">
    <location>
        <begin position="40"/>
        <end position="59"/>
    </location>
</feature>
<dbReference type="AlphaFoldDB" id="A0A0P6XEC8"/>
<feature type="transmembrane region" description="Helical" evidence="8">
    <location>
        <begin position="156"/>
        <end position="175"/>
    </location>
</feature>
<name>A0A0P6XEC8_9CHLR</name>
<dbReference type="InterPro" id="IPR005744">
    <property type="entry name" value="Hy-lIII"/>
</dbReference>
<evidence type="ECO:0000256" key="3">
    <source>
        <dbReference type="ARBA" id="ARBA00022475"/>
    </source>
</evidence>
<feature type="transmembrane region" description="Helical" evidence="8">
    <location>
        <begin position="102"/>
        <end position="122"/>
    </location>
</feature>
<dbReference type="InterPro" id="IPR004254">
    <property type="entry name" value="AdipoR/HlyIII-related"/>
</dbReference>
<comment type="caution">
    <text evidence="9">The sequence shown here is derived from an EMBL/GenBank/DDBJ whole genome shotgun (WGS) entry which is preliminary data.</text>
</comment>
<dbReference type="RefSeq" id="WP_062421586.1">
    <property type="nucleotide sequence ID" value="NZ_BBYA01000009.1"/>
</dbReference>
<evidence type="ECO:0000313" key="9">
    <source>
        <dbReference type="EMBL" id="KPL73198.1"/>
    </source>
</evidence>
<gene>
    <name evidence="9" type="ORF">ADM99_02860</name>
</gene>
<sequence length="218" mass="24213">MTEKFRDPVSGLTHLVSAVLSALGTIVLLIIARGDPEKELMLLIYGVTLTLMFSASATYHLVRTTPEKQLKLRKFDHSAIYLLIAGTYTPICLTFFTGYFRWGFLAVVWLFALIGITVKLCVIHAPRGLNAGIYLVMGWLAVFAIQQILTTMPVGAIIWLAAGGFFFTFGAVIYISKKMDFFPGIFGFHEVFHIFIILGCLCHFIMVAAYIVPYTGLA</sequence>
<feature type="binding site" evidence="7">
    <location>
        <position position="60"/>
    </location>
    <ligand>
        <name>Zn(2+)</name>
        <dbReference type="ChEBI" id="CHEBI:29105"/>
    </ligand>
</feature>
<evidence type="ECO:0000256" key="1">
    <source>
        <dbReference type="ARBA" id="ARBA00004651"/>
    </source>
</evidence>
<dbReference type="STRING" id="229920.ADM99_02860"/>
<reference evidence="9 10" key="1">
    <citation type="submission" date="2015-07" db="EMBL/GenBank/DDBJ databases">
        <title>Genome sequence of Leptolinea tardivitalis DSM 16556.</title>
        <authorList>
            <person name="Hemp J."/>
            <person name="Ward L.M."/>
            <person name="Pace L.A."/>
            <person name="Fischer W.W."/>
        </authorList>
    </citation>
    <scope>NUCLEOTIDE SEQUENCE [LARGE SCALE GENOMIC DNA]</scope>
    <source>
        <strain evidence="9 10">YMTK-2</strain>
    </source>
</reference>
<evidence type="ECO:0000256" key="2">
    <source>
        <dbReference type="ARBA" id="ARBA00008488"/>
    </source>
</evidence>
<keyword evidence="3" id="KW-1003">Cell membrane</keyword>
<dbReference type="GO" id="GO:0005886">
    <property type="term" value="C:plasma membrane"/>
    <property type="evidence" value="ECO:0007669"/>
    <property type="project" value="UniProtKB-SubCell"/>
</dbReference>
<dbReference type="OrthoDB" id="9813689at2"/>
<keyword evidence="5 8" id="KW-1133">Transmembrane helix</keyword>
<protein>
    <recommendedName>
        <fullName evidence="11">Hemolysin</fullName>
    </recommendedName>
</protein>
<keyword evidence="6 8" id="KW-0472">Membrane</keyword>
<feature type="transmembrane region" description="Helical" evidence="8">
    <location>
        <begin position="129"/>
        <end position="150"/>
    </location>
</feature>
<evidence type="ECO:0000256" key="6">
    <source>
        <dbReference type="ARBA" id="ARBA00023136"/>
    </source>
</evidence>
<keyword evidence="4 8" id="KW-0812">Transmembrane</keyword>
<dbReference type="Proteomes" id="UP000050430">
    <property type="component" value="Unassembled WGS sequence"/>
</dbReference>
<dbReference type="PATRIC" id="fig|229920.5.peg.2199"/>
<dbReference type="EMBL" id="LGCK01000006">
    <property type="protein sequence ID" value="KPL73198.1"/>
    <property type="molecule type" value="Genomic_DNA"/>
</dbReference>